<dbReference type="PROSITE" id="PS50949">
    <property type="entry name" value="HTH_GNTR"/>
    <property type="match status" value="1"/>
</dbReference>
<evidence type="ECO:0000256" key="9">
    <source>
        <dbReference type="SAM" id="Phobius"/>
    </source>
</evidence>
<evidence type="ECO:0000313" key="12">
    <source>
        <dbReference type="Proteomes" id="UP000679992"/>
    </source>
</evidence>
<dbReference type="SMART" id="SM00345">
    <property type="entry name" value="HTH_GNTR"/>
    <property type="match status" value="1"/>
</dbReference>
<dbReference type="Gene3D" id="1.10.10.10">
    <property type="entry name" value="Winged helix-like DNA-binding domain superfamily/Winged helix DNA-binding domain"/>
    <property type="match status" value="1"/>
</dbReference>
<keyword evidence="4" id="KW-0663">Pyridoxal phosphate</keyword>
<dbReference type="PANTHER" id="PTHR46577">
    <property type="entry name" value="HTH-TYPE TRANSCRIPTIONAL REGULATORY PROTEIN GABR"/>
    <property type="match status" value="1"/>
</dbReference>
<comment type="similarity">
    <text evidence="2">In the C-terminal section; belongs to the class-I pyridoxal-phosphate-dependent aminotransferase family.</text>
</comment>
<evidence type="ECO:0000256" key="4">
    <source>
        <dbReference type="ARBA" id="ARBA00022898"/>
    </source>
</evidence>
<comment type="cofactor">
    <cofactor evidence="1">
        <name>pyridoxal 5'-phosphate</name>
        <dbReference type="ChEBI" id="CHEBI:597326"/>
    </cofactor>
</comment>
<dbReference type="CDD" id="cd07377">
    <property type="entry name" value="WHTH_GntR"/>
    <property type="match status" value="1"/>
</dbReference>
<evidence type="ECO:0000256" key="3">
    <source>
        <dbReference type="ARBA" id="ARBA00022576"/>
    </source>
</evidence>
<keyword evidence="6" id="KW-0238">DNA-binding</keyword>
<feature type="transmembrane region" description="Helical" evidence="9">
    <location>
        <begin position="492"/>
        <end position="515"/>
    </location>
</feature>
<dbReference type="PANTHER" id="PTHR46577:SF1">
    <property type="entry name" value="HTH-TYPE TRANSCRIPTIONAL REGULATORY PROTEIN GABR"/>
    <property type="match status" value="1"/>
</dbReference>
<dbReference type="Proteomes" id="UP000679992">
    <property type="component" value="Unassembled WGS sequence"/>
</dbReference>
<dbReference type="SUPFAM" id="SSF53383">
    <property type="entry name" value="PLP-dependent transferases"/>
    <property type="match status" value="1"/>
</dbReference>
<feature type="region of interest" description="Disordered" evidence="8">
    <location>
        <begin position="95"/>
        <end position="118"/>
    </location>
</feature>
<gene>
    <name evidence="11" type="ORF">J42TS3_03930</name>
</gene>
<evidence type="ECO:0000256" key="8">
    <source>
        <dbReference type="SAM" id="MobiDB-lite"/>
    </source>
</evidence>
<keyword evidence="9" id="KW-0812">Transmembrane</keyword>
<dbReference type="InterPro" id="IPR036388">
    <property type="entry name" value="WH-like_DNA-bd_sf"/>
</dbReference>
<evidence type="ECO:0000256" key="6">
    <source>
        <dbReference type="ARBA" id="ARBA00023125"/>
    </source>
</evidence>
<evidence type="ECO:0000256" key="2">
    <source>
        <dbReference type="ARBA" id="ARBA00005384"/>
    </source>
</evidence>
<keyword evidence="3" id="KW-0032">Aminotransferase</keyword>
<dbReference type="RefSeq" id="WP_213653566.1">
    <property type="nucleotide sequence ID" value="NZ_BOSL01000001.1"/>
</dbReference>
<evidence type="ECO:0000313" key="11">
    <source>
        <dbReference type="EMBL" id="GIP51358.1"/>
    </source>
</evidence>
<dbReference type="InterPro" id="IPR004839">
    <property type="entry name" value="Aminotransferase_I/II_large"/>
</dbReference>
<keyword evidence="5" id="KW-0805">Transcription regulation</keyword>
<proteinExistence type="inferred from homology"/>
<evidence type="ECO:0000256" key="7">
    <source>
        <dbReference type="ARBA" id="ARBA00023163"/>
    </source>
</evidence>
<dbReference type="Pfam" id="PF00392">
    <property type="entry name" value="GntR"/>
    <property type="match status" value="1"/>
</dbReference>
<dbReference type="InterPro" id="IPR000524">
    <property type="entry name" value="Tscrpt_reg_HTH_GntR"/>
</dbReference>
<dbReference type="InterPro" id="IPR051446">
    <property type="entry name" value="HTH_trans_reg/aminotransferase"/>
</dbReference>
<keyword evidence="7" id="KW-0804">Transcription</keyword>
<protein>
    <submittedName>
        <fullName evidence="11">GntR family transcriptional regulator</fullName>
    </submittedName>
</protein>
<evidence type="ECO:0000259" key="10">
    <source>
        <dbReference type="PROSITE" id="PS50949"/>
    </source>
</evidence>
<dbReference type="Pfam" id="PF00155">
    <property type="entry name" value="Aminotran_1_2"/>
    <property type="match status" value="1"/>
</dbReference>
<keyword evidence="9" id="KW-0472">Membrane</keyword>
<reference evidence="11 12" key="1">
    <citation type="submission" date="2021-03" db="EMBL/GenBank/DDBJ databases">
        <title>Antimicrobial resistance genes in bacteria isolated from Japanese honey, and their potential for conferring macrolide and lincosamide resistance in the American foulbrood pathogen Paenibacillus larvae.</title>
        <authorList>
            <person name="Okamoto M."/>
            <person name="Kumagai M."/>
            <person name="Kanamori H."/>
            <person name="Takamatsu D."/>
        </authorList>
    </citation>
    <scope>NUCLEOTIDE SEQUENCE [LARGE SCALE GENOMIC DNA]</scope>
    <source>
        <strain evidence="11 12">J42TS3</strain>
    </source>
</reference>
<comment type="caution">
    <text evidence="11">The sequence shown here is derived from an EMBL/GenBank/DDBJ whole genome shotgun (WGS) entry which is preliminary data.</text>
</comment>
<organism evidence="11 12">
    <name type="scientific">Paenibacillus vini</name>
    <dbReference type="NCBI Taxonomy" id="1476024"/>
    <lineage>
        <taxon>Bacteria</taxon>
        <taxon>Bacillati</taxon>
        <taxon>Bacillota</taxon>
        <taxon>Bacilli</taxon>
        <taxon>Bacillales</taxon>
        <taxon>Paenibacillaceae</taxon>
        <taxon>Paenibacillus</taxon>
    </lineage>
</organism>
<feature type="domain" description="HTH gntR-type" evidence="10">
    <location>
        <begin position="15"/>
        <end position="83"/>
    </location>
</feature>
<evidence type="ECO:0000256" key="5">
    <source>
        <dbReference type="ARBA" id="ARBA00023015"/>
    </source>
</evidence>
<evidence type="ECO:0000256" key="1">
    <source>
        <dbReference type="ARBA" id="ARBA00001933"/>
    </source>
</evidence>
<dbReference type="InterPro" id="IPR015421">
    <property type="entry name" value="PyrdxlP-dep_Trfase_major"/>
</dbReference>
<dbReference type="Gene3D" id="3.40.640.10">
    <property type="entry name" value="Type I PLP-dependent aspartate aminotransferase-like (Major domain)"/>
    <property type="match status" value="1"/>
</dbReference>
<sequence length="518" mass="59160">MYHLPRPYTASSKPAFRYMEIYETMKQDIISGVLPEEHRLPSIRKQAEFLSVSTTPVELAYQQLIAEGFIESRPRKGYFVVKLPESYGKLSLNSSFSEGQEQNQRTGRSPLASSAVEPAPLPKRKDWTYDFHLSKNDFSPFPFSIWKRLFNQLFQPETGDLLFYGEAQGEAGLRQEIASYLRQFRGVVCHPDRIVIAAEQHLLIQFLGQMLKPYGNAVAVEDPGYRIIPATLRAIGYHVHPISLDEEGLRPDLLRLSSARIASVSPSHQFPLGIVMPLTRRLELLEWAKETDGFLIEDDYGGEFRYQGKPVPSLQGLLPNDHVIYLGGFSQVLAPDFCIHYMVLPERLVPSFHEMRRDIMFEASASRIHQRTLQLFMQKGYFEKHVRRMRNVYRKKNQQLTASIRNHFGSHADILGDSAGLHIILEVRSPLPEAELIALADQAGVRVSSAAFFWNKPEERIEKRFMIGFGGINMDLIDEGIRLLRDSWAPHLLWLTLAPFLALSMFGSSRVILLLHIL</sequence>
<dbReference type="SUPFAM" id="SSF46785">
    <property type="entry name" value="Winged helix' DNA-binding domain"/>
    <property type="match status" value="1"/>
</dbReference>
<dbReference type="InterPro" id="IPR036390">
    <property type="entry name" value="WH_DNA-bd_sf"/>
</dbReference>
<name>A0ABQ4M5T1_9BACL</name>
<dbReference type="CDD" id="cd00609">
    <property type="entry name" value="AAT_like"/>
    <property type="match status" value="1"/>
</dbReference>
<keyword evidence="9" id="KW-1133">Transmembrane helix</keyword>
<keyword evidence="3" id="KW-0808">Transferase</keyword>
<dbReference type="EMBL" id="BOSL01000001">
    <property type="protein sequence ID" value="GIP51358.1"/>
    <property type="molecule type" value="Genomic_DNA"/>
</dbReference>
<dbReference type="InterPro" id="IPR015424">
    <property type="entry name" value="PyrdxlP-dep_Trfase"/>
</dbReference>
<feature type="compositionally biased region" description="Polar residues" evidence="8">
    <location>
        <begin position="95"/>
        <end position="107"/>
    </location>
</feature>
<keyword evidence="12" id="KW-1185">Reference proteome</keyword>
<accession>A0ABQ4M5T1</accession>